<dbReference type="RefSeq" id="XP_053582348.1">
    <property type="nucleotide sequence ID" value="XM_053733435.1"/>
</dbReference>
<evidence type="ECO:0000313" key="2">
    <source>
        <dbReference type="EMBL" id="KAF1753638.1"/>
    </source>
</evidence>
<evidence type="ECO:0000256" key="1">
    <source>
        <dbReference type="SAM" id="MobiDB-lite"/>
    </source>
</evidence>
<dbReference type="GeneID" id="78776890"/>
<dbReference type="EMBL" id="WUAV01000005">
    <property type="protein sequence ID" value="KAF1753638.1"/>
    <property type="molecule type" value="Genomic_DNA"/>
</dbReference>
<dbReference type="KEGG" id="crq:GCK72_020195"/>
<evidence type="ECO:0000313" key="3">
    <source>
        <dbReference type="Proteomes" id="UP000483820"/>
    </source>
</evidence>
<comment type="caution">
    <text evidence="2">The sequence shown here is derived from an EMBL/GenBank/DDBJ whole genome shotgun (WGS) entry which is preliminary data.</text>
</comment>
<protein>
    <submittedName>
        <fullName evidence="2">Uncharacterized protein</fullName>
    </submittedName>
</protein>
<dbReference type="AlphaFoldDB" id="A0A6A5GEN5"/>
<proteinExistence type="predicted"/>
<dbReference type="CTD" id="78776890"/>
<sequence>MSYEDVAFKYKSRKLSLRTDSAHPSSKSRNKDEWASQKTHGQVKAYRPKENLKQDTIDTKPLNGDFDKSDKAECSRKKIWTCQV</sequence>
<gene>
    <name evidence="2" type="ORF">GCK72_020195</name>
</gene>
<feature type="region of interest" description="Disordered" evidence="1">
    <location>
        <begin position="16"/>
        <end position="64"/>
    </location>
</feature>
<feature type="compositionally biased region" description="Polar residues" evidence="1">
    <location>
        <begin position="18"/>
        <end position="27"/>
    </location>
</feature>
<name>A0A6A5GEN5_CAERE</name>
<reference evidence="2 3" key="1">
    <citation type="submission" date="2019-12" db="EMBL/GenBank/DDBJ databases">
        <title>Chromosome-level assembly of the Caenorhabditis remanei genome.</title>
        <authorList>
            <person name="Teterina A.A."/>
            <person name="Willis J.H."/>
            <person name="Phillips P.C."/>
        </authorList>
    </citation>
    <scope>NUCLEOTIDE SEQUENCE [LARGE SCALE GENOMIC DNA]</scope>
    <source>
        <strain evidence="2 3">PX506</strain>
        <tissue evidence="2">Whole organism</tissue>
    </source>
</reference>
<dbReference type="Proteomes" id="UP000483820">
    <property type="component" value="Chromosome V"/>
</dbReference>
<feature type="compositionally biased region" description="Basic and acidic residues" evidence="1">
    <location>
        <begin position="47"/>
        <end position="58"/>
    </location>
</feature>
<accession>A0A6A5GEN5</accession>
<organism evidence="2 3">
    <name type="scientific">Caenorhabditis remanei</name>
    <name type="common">Caenorhabditis vulgaris</name>
    <dbReference type="NCBI Taxonomy" id="31234"/>
    <lineage>
        <taxon>Eukaryota</taxon>
        <taxon>Metazoa</taxon>
        <taxon>Ecdysozoa</taxon>
        <taxon>Nematoda</taxon>
        <taxon>Chromadorea</taxon>
        <taxon>Rhabditida</taxon>
        <taxon>Rhabditina</taxon>
        <taxon>Rhabditomorpha</taxon>
        <taxon>Rhabditoidea</taxon>
        <taxon>Rhabditidae</taxon>
        <taxon>Peloderinae</taxon>
        <taxon>Caenorhabditis</taxon>
    </lineage>
</organism>